<dbReference type="InterPro" id="IPR000073">
    <property type="entry name" value="AB_hydrolase_1"/>
</dbReference>
<gene>
    <name evidence="2" type="ORF">Taro_020417</name>
</gene>
<organism evidence="2 3">
    <name type="scientific">Colocasia esculenta</name>
    <name type="common">Wild taro</name>
    <name type="synonym">Arum esculentum</name>
    <dbReference type="NCBI Taxonomy" id="4460"/>
    <lineage>
        <taxon>Eukaryota</taxon>
        <taxon>Viridiplantae</taxon>
        <taxon>Streptophyta</taxon>
        <taxon>Embryophyta</taxon>
        <taxon>Tracheophyta</taxon>
        <taxon>Spermatophyta</taxon>
        <taxon>Magnoliopsida</taxon>
        <taxon>Liliopsida</taxon>
        <taxon>Araceae</taxon>
        <taxon>Aroideae</taxon>
        <taxon>Colocasieae</taxon>
        <taxon>Colocasia</taxon>
    </lineage>
</organism>
<dbReference type="InterPro" id="IPR006050">
    <property type="entry name" value="DNA_photolyase_N"/>
</dbReference>
<evidence type="ECO:0000313" key="2">
    <source>
        <dbReference type="EMBL" id="MQL87856.1"/>
    </source>
</evidence>
<accession>A0A843UYQ1</accession>
<dbReference type="Pfam" id="PF00561">
    <property type="entry name" value="Abhydrolase_1"/>
    <property type="match status" value="1"/>
</dbReference>
<dbReference type="OrthoDB" id="408373at2759"/>
<dbReference type="Gene3D" id="3.40.50.1820">
    <property type="entry name" value="alpha/beta hydrolase"/>
    <property type="match status" value="1"/>
</dbReference>
<dbReference type="PRINTS" id="PR00111">
    <property type="entry name" value="ABHYDROLASE"/>
</dbReference>
<sequence length="441" mass="49134">MAFLPCPHRLRPSHSVAFFSSTQRECRRLLSFRCIRATAAVREEKGGAAVVWFKRDLRLDDHPGLVAAASRHRAVVPLYVFDRRILRYLRKELKDQGSDLLIAFGSAEDEILKIVNKVNATHIFAEEEVEHNFRQVITLVKSSLSAVPFSSGNPEFISWNTPFYSIQYTVVGHEGPAVLLVHGFGAFLEHYRDNISAIANDGHRVWAITLLGFGKSEKPNIRYTELLWAELLRDFIVDVIGEPVHLVGNSIGGYFVAAVAGLWPALVKTAVLMNSAGSVIPGYMSVSLTDTGTSSGIAGIGARILLLFLRLRVEKILRNYYPSNPGRADKTLIKEMLRSVSSYNNSRSWNSDDPGVLIVLESVFDFSLSIPLNYLLESFGGKVLVIQGMKDPLSKSKQKLDMLREHCDRVVIKELDAGHCPHDECPELVNSIITEWTKATS</sequence>
<dbReference type="Proteomes" id="UP000652761">
    <property type="component" value="Unassembled WGS sequence"/>
</dbReference>
<comment type="caution">
    <text evidence="2">The sequence shown here is derived from an EMBL/GenBank/DDBJ whole genome shotgun (WGS) entry which is preliminary data.</text>
</comment>
<protein>
    <recommendedName>
        <fullName evidence="1">Photolyase/cryptochrome alpha/beta domain-containing protein</fullName>
    </recommendedName>
</protein>
<dbReference type="PANTHER" id="PTHR47832">
    <property type="entry name" value="DNA PHOTOLYASE"/>
    <property type="match status" value="1"/>
</dbReference>
<proteinExistence type="predicted"/>
<dbReference type="SUPFAM" id="SSF53474">
    <property type="entry name" value="alpha/beta-Hydrolases"/>
    <property type="match status" value="1"/>
</dbReference>
<feature type="domain" description="Photolyase/cryptochrome alpha/beta" evidence="1">
    <location>
        <begin position="47"/>
        <end position="247"/>
    </location>
</feature>
<evidence type="ECO:0000313" key="3">
    <source>
        <dbReference type="Proteomes" id="UP000652761"/>
    </source>
</evidence>
<dbReference type="InterPro" id="IPR036155">
    <property type="entry name" value="Crypto/Photolyase_N_sf"/>
</dbReference>
<dbReference type="PROSITE" id="PS51645">
    <property type="entry name" value="PHR_CRY_ALPHA_BETA"/>
    <property type="match status" value="1"/>
</dbReference>
<dbReference type="Pfam" id="PF00875">
    <property type="entry name" value="DNA_photolyase"/>
    <property type="match status" value="1"/>
</dbReference>
<dbReference type="EMBL" id="NMUH01001011">
    <property type="protein sequence ID" value="MQL87856.1"/>
    <property type="molecule type" value="Genomic_DNA"/>
</dbReference>
<dbReference type="InterPro" id="IPR014729">
    <property type="entry name" value="Rossmann-like_a/b/a_fold"/>
</dbReference>
<dbReference type="Gene3D" id="3.40.50.620">
    <property type="entry name" value="HUPs"/>
    <property type="match status" value="1"/>
</dbReference>
<evidence type="ECO:0000259" key="1">
    <source>
        <dbReference type="PROSITE" id="PS51645"/>
    </source>
</evidence>
<dbReference type="AlphaFoldDB" id="A0A843UYQ1"/>
<name>A0A843UYQ1_COLES</name>
<reference evidence="2" key="1">
    <citation type="submission" date="2017-07" db="EMBL/GenBank/DDBJ databases">
        <title>Taro Niue Genome Assembly and Annotation.</title>
        <authorList>
            <person name="Atibalentja N."/>
            <person name="Keating K."/>
            <person name="Fields C.J."/>
        </authorList>
    </citation>
    <scope>NUCLEOTIDE SEQUENCE</scope>
    <source>
        <strain evidence="2">Niue_2</strain>
        <tissue evidence="2">Leaf</tissue>
    </source>
</reference>
<dbReference type="PANTHER" id="PTHR47832:SF1">
    <property type="entry name" value="DNA PHOTOLYASE"/>
    <property type="match status" value="1"/>
</dbReference>
<keyword evidence="3" id="KW-1185">Reference proteome</keyword>
<dbReference type="SUPFAM" id="SSF52425">
    <property type="entry name" value="Cryptochrome/photolyase, N-terminal domain"/>
    <property type="match status" value="1"/>
</dbReference>
<dbReference type="InterPro" id="IPR029058">
    <property type="entry name" value="AB_hydrolase_fold"/>
</dbReference>